<proteinExistence type="predicted"/>
<evidence type="ECO:0000313" key="2">
    <source>
        <dbReference type="Proteomes" id="UP000034799"/>
    </source>
</evidence>
<comment type="caution">
    <text evidence="1">The sequence shown here is derived from an EMBL/GenBank/DDBJ whole genome shotgun (WGS) entry which is preliminary data.</text>
</comment>
<sequence length="125" mass="14093">MGEGEQSFESLHEHLNLYDYTPVGAASINGRPVKEAKQVRFDLQDNIPPEFDMSLEEFRKSEIPVRQWVRIELLSASGGTIKNGVVVAPDFWVTFRATGKNLEIFITGGESPMRRDVIKLEGVEK</sequence>
<dbReference type="AlphaFoldDB" id="A0A0G0N0U9"/>
<name>A0A0G0N0U9_9BACT</name>
<dbReference type="EMBL" id="LBWK01000001">
    <property type="protein sequence ID" value="KKR06471.1"/>
    <property type="molecule type" value="Genomic_DNA"/>
</dbReference>
<evidence type="ECO:0000313" key="1">
    <source>
        <dbReference type="EMBL" id="KKR06471.1"/>
    </source>
</evidence>
<accession>A0A0G0N0U9</accession>
<dbReference type="STRING" id="1619100.UT34_C0001G0512"/>
<organism evidence="1 2">
    <name type="scientific">candidate division WS6 bacterium GW2011_GWF2_39_15</name>
    <dbReference type="NCBI Taxonomy" id="1619100"/>
    <lineage>
        <taxon>Bacteria</taxon>
        <taxon>Candidatus Dojkabacteria</taxon>
    </lineage>
</organism>
<dbReference type="Proteomes" id="UP000034799">
    <property type="component" value="Unassembled WGS sequence"/>
</dbReference>
<reference evidence="1 2" key="1">
    <citation type="journal article" date="2015" name="Nature">
        <title>rRNA introns, odd ribosomes, and small enigmatic genomes across a large radiation of phyla.</title>
        <authorList>
            <person name="Brown C.T."/>
            <person name="Hug L.A."/>
            <person name="Thomas B.C."/>
            <person name="Sharon I."/>
            <person name="Castelle C.J."/>
            <person name="Singh A."/>
            <person name="Wilkins M.J."/>
            <person name="Williams K.H."/>
            <person name="Banfield J.F."/>
        </authorList>
    </citation>
    <scope>NUCLEOTIDE SEQUENCE [LARGE SCALE GENOMIC DNA]</scope>
</reference>
<gene>
    <name evidence="1" type="ORF">UT34_C0001G0512</name>
</gene>
<protein>
    <submittedName>
        <fullName evidence="1">Uncharacterized protein</fullName>
    </submittedName>
</protein>